<feature type="signal peptide" evidence="2">
    <location>
        <begin position="1"/>
        <end position="19"/>
    </location>
</feature>
<proteinExistence type="predicted"/>
<sequence>MTTPHFSLLILTLLVLVLATAVTEDPSNECVYTLYVQTGGIIKAGTDSNISVTVGDSKGRSVWIPNLKDWGLMGPNHDYYERGNLDIFTGRGPCISSPICRLNLTSDGSGDHHGWYCDYVEITSTGPHEPCSQSIFYVEQWLATDAPPYHLTAILDGC</sequence>
<evidence type="ECO:0000259" key="3">
    <source>
        <dbReference type="PROSITE" id="PS50095"/>
    </source>
</evidence>
<comment type="caution">
    <text evidence="4">The sequence shown here is derived from an EMBL/GenBank/DDBJ whole genome shotgun (WGS) entry which is preliminary data.</text>
</comment>
<dbReference type="PANTHER" id="PTHR31718">
    <property type="entry name" value="PLAT DOMAIN-CONTAINING PROTEIN"/>
    <property type="match status" value="1"/>
</dbReference>
<dbReference type="Pfam" id="PF06232">
    <property type="entry name" value="ATS3"/>
    <property type="match status" value="1"/>
</dbReference>
<keyword evidence="2" id="KW-0732">Signal</keyword>
<gene>
    <name evidence="4" type="ORF">ACH5RR_016979</name>
</gene>
<evidence type="ECO:0000313" key="4">
    <source>
        <dbReference type="EMBL" id="KAL3524145.1"/>
    </source>
</evidence>
<dbReference type="AlphaFoldDB" id="A0ABD3A0V8"/>
<protein>
    <recommendedName>
        <fullName evidence="3">PLAT domain-containing protein</fullName>
    </recommendedName>
</protein>
<evidence type="ECO:0000313" key="5">
    <source>
        <dbReference type="Proteomes" id="UP001630127"/>
    </source>
</evidence>
<organism evidence="4 5">
    <name type="scientific">Cinchona calisaya</name>
    <dbReference type="NCBI Taxonomy" id="153742"/>
    <lineage>
        <taxon>Eukaryota</taxon>
        <taxon>Viridiplantae</taxon>
        <taxon>Streptophyta</taxon>
        <taxon>Embryophyta</taxon>
        <taxon>Tracheophyta</taxon>
        <taxon>Spermatophyta</taxon>
        <taxon>Magnoliopsida</taxon>
        <taxon>eudicotyledons</taxon>
        <taxon>Gunneridae</taxon>
        <taxon>Pentapetalae</taxon>
        <taxon>asterids</taxon>
        <taxon>lamiids</taxon>
        <taxon>Gentianales</taxon>
        <taxon>Rubiaceae</taxon>
        <taxon>Cinchonoideae</taxon>
        <taxon>Cinchoneae</taxon>
        <taxon>Cinchona</taxon>
    </lineage>
</organism>
<dbReference type="Proteomes" id="UP001630127">
    <property type="component" value="Unassembled WGS sequence"/>
</dbReference>
<dbReference type="SUPFAM" id="SSF49723">
    <property type="entry name" value="Lipase/lipooxygenase domain (PLAT/LH2 domain)"/>
    <property type="match status" value="1"/>
</dbReference>
<dbReference type="EMBL" id="JBJUIK010000007">
    <property type="protein sequence ID" value="KAL3524145.1"/>
    <property type="molecule type" value="Genomic_DNA"/>
</dbReference>
<evidence type="ECO:0000256" key="1">
    <source>
        <dbReference type="PROSITE-ProRule" id="PRU00152"/>
    </source>
</evidence>
<comment type="caution">
    <text evidence="1">Lacks conserved residue(s) required for the propagation of feature annotation.</text>
</comment>
<evidence type="ECO:0000256" key="2">
    <source>
        <dbReference type="SAM" id="SignalP"/>
    </source>
</evidence>
<dbReference type="InterPro" id="IPR010417">
    <property type="entry name" value="Embryo-specific_ATS3"/>
</dbReference>
<dbReference type="Gene3D" id="2.60.60.20">
    <property type="entry name" value="PLAT/LH2 domain"/>
    <property type="match status" value="1"/>
</dbReference>
<feature type="domain" description="PLAT" evidence="3">
    <location>
        <begin position="30"/>
        <end position="156"/>
    </location>
</feature>
<dbReference type="InterPro" id="IPR036392">
    <property type="entry name" value="PLAT/LH2_dom_sf"/>
</dbReference>
<dbReference type="PROSITE" id="PS50095">
    <property type="entry name" value="PLAT"/>
    <property type="match status" value="1"/>
</dbReference>
<feature type="chain" id="PRO_5044880589" description="PLAT domain-containing protein" evidence="2">
    <location>
        <begin position="20"/>
        <end position="158"/>
    </location>
</feature>
<dbReference type="PANTHER" id="PTHR31718:SF47">
    <property type="entry name" value="OS06G0206401 PROTEIN"/>
    <property type="match status" value="1"/>
</dbReference>
<name>A0ABD3A0V8_9GENT</name>
<dbReference type="InterPro" id="IPR001024">
    <property type="entry name" value="PLAT/LH2_dom"/>
</dbReference>
<reference evidence="4 5" key="1">
    <citation type="submission" date="2024-11" db="EMBL/GenBank/DDBJ databases">
        <title>A near-complete genome assembly of Cinchona calisaya.</title>
        <authorList>
            <person name="Lian D.C."/>
            <person name="Zhao X.W."/>
            <person name="Wei L."/>
        </authorList>
    </citation>
    <scope>NUCLEOTIDE SEQUENCE [LARGE SCALE GENOMIC DNA]</scope>
    <source>
        <tissue evidence="4">Nenye</tissue>
    </source>
</reference>
<keyword evidence="5" id="KW-1185">Reference proteome</keyword>
<accession>A0ABD3A0V8</accession>